<evidence type="ECO:0000313" key="4">
    <source>
        <dbReference type="Proteomes" id="UP001374803"/>
    </source>
</evidence>
<feature type="domain" description="Activator of Hsp90 ATPase homologue 1/2-like C-terminal" evidence="2">
    <location>
        <begin position="15"/>
        <end position="154"/>
    </location>
</feature>
<proteinExistence type="inferred from homology"/>
<accession>A0ABZ2L591</accession>
<evidence type="ECO:0000256" key="1">
    <source>
        <dbReference type="ARBA" id="ARBA00006817"/>
    </source>
</evidence>
<evidence type="ECO:0000259" key="2">
    <source>
        <dbReference type="Pfam" id="PF08327"/>
    </source>
</evidence>
<organism evidence="3 4">
    <name type="scientific">Pendulispora rubella</name>
    <dbReference type="NCBI Taxonomy" id="2741070"/>
    <lineage>
        <taxon>Bacteria</taxon>
        <taxon>Pseudomonadati</taxon>
        <taxon>Myxococcota</taxon>
        <taxon>Myxococcia</taxon>
        <taxon>Myxococcales</taxon>
        <taxon>Sorangiineae</taxon>
        <taxon>Pendulisporaceae</taxon>
        <taxon>Pendulispora</taxon>
    </lineage>
</organism>
<reference evidence="3" key="1">
    <citation type="submission" date="2021-12" db="EMBL/GenBank/DDBJ databases">
        <title>Discovery of the Pendulisporaceae a myxobacterial family with distinct sporulation behavior and unique specialized metabolism.</title>
        <authorList>
            <person name="Garcia R."/>
            <person name="Popoff A."/>
            <person name="Bader C.D."/>
            <person name="Loehr J."/>
            <person name="Walesch S."/>
            <person name="Walt C."/>
            <person name="Boldt J."/>
            <person name="Bunk B."/>
            <person name="Haeckl F.J.F.P.J."/>
            <person name="Gunesch A.P."/>
            <person name="Birkelbach J."/>
            <person name="Nuebel U."/>
            <person name="Pietschmann T."/>
            <person name="Bach T."/>
            <person name="Mueller R."/>
        </authorList>
    </citation>
    <scope>NUCLEOTIDE SEQUENCE</scope>
    <source>
        <strain evidence="3">MSr11367</strain>
    </source>
</reference>
<keyword evidence="4" id="KW-1185">Reference proteome</keyword>
<dbReference type="SUPFAM" id="SSF55961">
    <property type="entry name" value="Bet v1-like"/>
    <property type="match status" value="1"/>
</dbReference>
<name>A0ABZ2L591_9BACT</name>
<evidence type="ECO:0000313" key="3">
    <source>
        <dbReference type="EMBL" id="WXB06113.1"/>
    </source>
</evidence>
<gene>
    <name evidence="3" type="ORF">LVJ94_02395</name>
</gene>
<protein>
    <submittedName>
        <fullName evidence="3">SRPBCC family protein</fullName>
    </submittedName>
</protein>
<dbReference type="Proteomes" id="UP001374803">
    <property type="component" value="Chromosome"/>
</dbReference>
<dbReference type="EMBL" id="CP089983">
    <property type="protein sequence ID" value="WXB06113.1"/>
    <property type="molecule type" value="Genomic_DNA"/>
</dbReference>
<dbReference type="Gene3D" id="3.30.530.20">
    <property type="match status" value="1"/>
</dbReference>
<dbReference type="InterPro" id="IPR023393">
    <property type="entry name" value="START-like_dom_sf"/>
</dbReference>
<dbReference type="CDD" id="cd08900">
    <property type="entry name" value="SRPBCC_CalC_Aha1-like_7"/>
    <property type="match status" value="1"/>
</dbReference>
<comment type="similarity">
    <text evidence="1">Belongs to the AHA1 family.</text>
</comment>
<dbReference type="RefSeq" id="WP_394835764.1">
    <property type="nucleotide sequence ID" value="NZ_CP089929.1"/>
</dbReference>
<dbReference type="InterPro" id="IPR013538">
    <property type="entry name" value="ASHA1/2-like_C"/>
</dbReference>
<dbReference type="Pfam" id="PF08327">
    <property type="entry name" value="AHSA1"/>
    <property type="match status" value="1"/>
</dbReference>
<sequence length="159" mass="17412">MSVVHSTFTIERQYKAAPARVFAAFVNPETKRRWFAEGEGWQVNEYTLDFRVGGVENARFTFVGSGEEGAPPAGTPMGNDTVYQDIVPNQRIVFAYTMTVGDKRISASLATVEIVSAGTGTKLTYTEQGAFFDGADSPRMREEGWGEILASLGREVDEA</sequence>